<evidence type="ECO:0000256" key="8">
    <source>
        <dbReference type="ARBA" id="ARBA00022909"/>
    </source>
</evidence>
<organism evidence="10 11">
    <name type="scientific">Exiguobacterium aurantiacum</name>
    <dbReference type="NCBI Taxonomy" id="33987"/>
    <lineage>
        <taxon>Bacteria</taxon>
        <taxon>Bacillati</taxon>
        <taxon>Bacillota</taxon>
        <taxon>Bacilli</taxon>
        <taxon>Bacillales</taxon>
        <taxon>Bacillales Family XII. Incertae Sedis</taxon>
        <taxon>Exiguobacterium</taxon>
    </lineage>
</organism>
<keyword evidence="5" id="KW-0547">Nucleotide-binding</keyword>
<evidence type="ECO:0000256" key="1">
    <source>
        <dbReference type="ARBA" id="ARBA00000198"/>
    </source>
</evidence>
<accession>A0ABY5FN56</accession>
<keyword evidence="6" id="KW-0418">Kinase</keyword>
<evidence type="ECO:0000259" key="9">
    <source>
        <dbReference type="PROSITE" id="PS00794"/>
    </source>
</evidence>
<evidence type="ECO:0000256" key="5">
    <source>
        <dbReference type="ARBA" id="ARBA00022741"/>
    </source>
</evidence>
<dbReference type="Gene3D" id="3.30.70.560">
    <property type="entry name" value="7,8-Dihydro-6-hydroxymethylpterin-pyrophosphokinase HPPK"/>
    <property type="match status" value="1"/>
</dbReference>
<evidence type="ECO:0000313" key="11">
    <source>
        <dbReference type="Proteomes" id="UP001060325"/>
    </source>
</evidence>
<dbReference type="PANTHER" id="PTHR43071:SF1">
    <property type="entry name" value="2-AMINO-4-HYDROXY-6-HYDROXYMETHYLDIHYDROPTERIDINE PYROPHOSPHOKINASE"/>
    <property type="match status" value="1"/>
</dbReference>
<keyword evidence="7" id="KW-0067">ATP-binding</keyword>
<dbReference type="InterPro" id="IPR035907">
    <property type="entry name" value="Hppk_sf"/>
</dbReference>
<dbReference type="NCBIfam" id="TIGR01498">
    <property type="entry name" value="folK"/>
    <property type="match status" value="1"/>
</dbReference>
<keyword evidence="4 10" id="KW-0808">Transferase</keyword>
<dbReference type="RefSeq" id="WP_255177494.1">
    <property type="nucleotide sequence ID" value="NZ_CP101462.1"/>
</dbReference>
<comment type="pathway">
    <text evidence="2">Cofactor biosynthesis; tetrahydrofolate biosynthesis; 2-amino-4-hydroxy-6-hydroxymethyl-7,8-dihydropteridine diphosphate from 7,8-dihydroneopterin triphosphate: step 4/4.</text>
</comment>
<dbReference type="PROSITE" id="PS00794">
    <property type="entry name" value="HPPK"/>
    <property type="match status" value="1"/>
</dbReference>
<dbReference type="PANTHER" id="PTHR43071">
    <property type="entry name" value="2-AMINO-4-HYDROXY-6-HYDROXYMETHYLDIHYDROPTERIDINE PYROPHOSPHOKINASE"/>
    <property type="match status" value="1"/>
</dbReference>
<evidence type="ECO:0000256" key="4">
    <source>
        <dbReference type="ARBA" id="ARBA00022679"/>
    </source>
</evidence>
<dbReference type="InterPro" id="IPR000550">
    <property type="entry name" value="Hppk"/>
</dbReference>
<gene>
    <name evidence="10" type="primary">folK</name>
    <name evidence="10" type="ORF">NMQ00_00460</name>
</gene>
<keyword evidence="11" id="KW-1185">Reference proteome</keyword>
<dbReference type="GO" id="GO:0003848">
    <property type="term" value="F:2-amino-4-hydroxy-6-hydroxymethyldihydropteridine diphosphokinase activity"/>
    <property type="evidence" value="ECO:0007669"/>
    <property type="project" value="UniProtKB-EC"/>
</dbReference>
<sequence length="167" mass="18567">MIYVALGSNIGDRARYLAEAIQAMTETGLRVTKESSVYETAPVGYTDQPSFYNMVVELESIAPAEAVLLQLQQIERTLGRERLFKNGPRTIDLDILVYKSEDIQSKQLTVPHPRMHERAFVLAPFAEIAPSIEVKGMTVRALLEALPESERQDVVPLGPLQSLVNSV</sequence>
<dbReference type="CDD" id="cd00483">
    <property type="entry name" value="HPPK"/>
    <property type="match status" value="1"/>
</dbReference>
<name>A0ABY5FN56_9BACL</name>
<evidence type="ECO:0000313" key="10">
    <source>
        <dbReference type="EMBL" id="UTT43017.1"/>
    </source>
</evidence>
<dbReference type="EMBL" id="CP101462">
    <property type="protein sequence ID" value="UTT43017.1"/>
    <property type="molecule type" value="Genomic_DNA"/>
</dbReference>
<dbReference type="Pfam" id="PF01288">
    <property type="entry name" value="HPPK"/>
    <property type="match status" value="1"/>
</dbReference>
<dbReference type="EC" id="2.7.6.3" evidence="3"/>
<keyword evidence="8" id="KW-0289">Folate biosynthesis</keyword>
<proteinExistence type="predicted"/>
<comment type="catalytic activity">
    <reaction evidence="1">
        <text>6-hydroxymethyl-7,8-dihydropterin + ATP = (7,8-dihydropterin-6-yl)methyl diphosphate + AMP + H(+)</text>
        <dbReference type="Rhea" id="RHEA:11412"/>
        <dbReference type="ChEBI" id="CHEBI:15378"/>
        <dbReference type="ChEBI" id="CHEBI:30616"/>
        <dbReference type="ChEBI" id="CHEBI:44841"/>
        <dbReference type="ChEBI" id="CHEBI:72950"/>
        <dbReference type="ChEBI" id="CHEBI:456215"/>
        <dbReference type="EC" id="2.7.6.3"/>
    </reaction>
</comment>
<evidence type="ECO:0000256" key="3">
    <source>
        <dbReference type="ARBA" id="ARBA00013253"/>
    </source>
</evidence>
<dbReference type="SUPFAM" id="SSF55083">
    <property type="entry name" value="6-hydroxymethyl-7,8-dihydropterin pyrophosphokinase, HPPK"/>
    <property type="match status" value="1"/>
</dbReference>
<dbReference type="Proteomes" id="UP001060325">
    <property type="component" value="Chromosome"/>
</dbReference>
<evidence type="ECO:0000256" key="7">
    <source>
        <dbReference type="ARBA" id="ARBA00022840"/>
    </source>
</evidence>
<feature type="domain" description="7,8-dihydro-6-hydroxymethylpterin-pyrophosphokinase" evidence="9">
    <location>
        <begin position="85"/>
        <end position="96"/>
    </location>
</feature>
<reference evidence="10" key="1">
    <citation type="submission" date="2022-07" db="EMBL/GenBank/DDBJ databases">
        <title>Complete genome of CX2.</title>
        <authorList>
            <person name="Cao G."/>
        </authorList>
    </citation>
    <scope>NUCLEOTIDE SEQUENCE</scope>
    <source>
        <strain evidence="10">CX2</strain>
    </source>
</reference>
<evidence type="ECO:0000256" key="2">
    <source>
        <dbReference type="ARBA" id="ARBA00005051"/>
    </source>
</evidence>
<protein>
    <recommendedName>
        <fullName evidence="3">2-amino-4-hydroxy-6-hydroxymethyldihydropteridine diphosphokinase</fullName>
        <ecNumber evidence="3">2.7.6.3</ecNumber>
    </recommendedName>
</protein>
<evidence type="ECO:0000256" key="6">
    <source>
        <dbReference type="ARBA" id="ARBA00022777"/>
    </source>
</evidence>